<reference evidence="1 2" key="1">
    <citation type="submission" date="2018-08" db="EMBL/GenBank/DDBJ databases">
        <title>Parvularcula sp. SM1705, isolated from surface water of the South Sea China.</title>
        <authorList>
            <person name="Sun L."/>
        </authorList>
    </citation>
    <scope>NUCLEOTIDE SEQUENCE [LARGE SCALE GENOMIC DNA]</scope>
    <source>
        <strain evidence="1 2">SM1705</strain>
    </source>
</reference>
<keyword evidence="2" id="KW-1185">Reference proteome</keyword>
<dbReference type="InterPro" id="IPR021270">
    <property type="entry name" value="DUF2849"/>
</dbReference>
<name>A0A371RJB0_9PROT</name>
<organism evidence="1 2">
    <name type="scientific">Parvularcula marina</name>
    <dbReference type="NCBI Taxonomy" id="2292771"/>
    <lineage>
        <taxon>Bacteria</taxon>
        <taxon>Pseudomonadati</taxon>
        <taxon>Pseudomonadota</taxon>
        <taxon>Alphaproteobacteria</taxon>
        <taxon>Parvularculales</taxon>
        <taxon>Parvularculaceae</taxon>
        <taxon>Parvularcula</taxon>
    </lineage>
</organism>
<gene>
    <name evidence="1" type="ORF">DX908_09840</name>
</gene>
<accession>A0A371RJB0</accession>
<dbReference type="InParanoid" id="A0A371RJB0"/>
<proteinExistence type="predicted"/>
<dbReference type="OrthoDB" id="5738806at2"/>
<comment type="caution">
    <text evidence="1">The sequence shown here is derived from an EMBL/GenBank/DDBJ whole genome shotgun (WGS) entry which is preliminary data.</text>
</comment>
<dbReference type="Proteomes" id="UP000264589">
    <property type="component" value="Unassembled WGS sequence"/>
</dbReference>
<dbReference type="EMBL" id="QUQO01000001">
    <property type="protein sequence ID" value="RFB05537.1"/>
    <property type="molecule type" value="Genomic_DNA"/>
</dbReference>
<dbReference type="RefSeq" id="WP_116392170.1">
    <property type="nucleotide sequence ID" value="NZ_QUQO01000001.1"/>
</dbReference>
<protein>
    <submittedName>
        <fullName evidence="1">DUF2849 domain-containing protein</fullName>
    </submittedName>
</protein>
<dbReference type="AlphaFoldDB" id="A0A371RJB0"/>
<sequence>MSATALLKDTPAPAKISAGGVKKTRNVGLKTVTANDLMSGAAVYLTKDGAWTEDLADAIVAEGERALGLLALAETDEARIVGPYLMDVEAEDAGTAPSGRATLRETIRRAGPTIHPEFARGV</sequence>
<dbReference type="Pfam" id="PF11011">
    <property type="entry name" value="DUF2849"/>
    <property type="match status" value="1"/>
</dbReference>
<evidence type="ECO:0000313" key="2">
    <source>
        <dbReference type="Proteomes" id="UP000264589"/>
    </source>
</evidence>
<evidence type="ECO:0000313" key="1">
    <source>
        <dbReference type="EMBL" id="RFB05537.1"/>
    </source>
</evidence>